<dbReference type="InterPro" id="IPR014878">
    <property type="entry name" value="THAP4-like_heme-bd"/>
</dbReference>
<evidence type="ECO:0000313" key="4">
    <source>
        <dbReference type="Proteomes" id="UP000274907"/>
    </source>
</evidence>
<evidence type="ECO:0000256" key="1">
    <source>
        <dbReference type="ARBA" id="ARBA00026205"/>
    </source>
</evidence>
<dbReference type="EMBL" id="RXHJ01000001">
    <property type="protein sequence ID" value="RSZ66034.1"/>
    <property type="molecule type" value="Genomic_DNA"/>
</dbReference>
<dbReference type="InterPro" id="IPR045165">
    <property type="entry name" value="Nitrobindin"/>
</dbReference>
<dbReference type="RefSeq" id="WP_126119323.1">
    <property type="nucleotide sequence ID" value="NZ_RXHJ01000001.1"/>
</dbReference>
<evidence type="ECO:0000259" key="2">
    <source>
        <dbReference type="Pfam" id="PF08768"/>
    </source>
</evidence>
<reference evidence="3 4" key="1">
    <citation type="submission" date="2018-12" db="EMBL/GenBank/DDBJ databases">
        <title>YIM 101343 draft genome.</title>
        <authorList>
            <person name="Chen X."/>
        </authorList>
    </citation>
    <scope>NUCLEOTIDE SEQUENCE [LARGE SCALE GENOMIC DNA]</scope>
    <source>
        <strain evidence="3 4">YIM 101343</strain>
    </source>
</reference>
<proteinExistence type="predicted"/>
<accession>A0A430I1T0</accession>
<dbReference type="SUPFAM" id="SSF50814">
    <property type="entry name" value="Lipocalins"/>
    <property type="match status" value="1"/>
</dbReference>
<dbReference type="PANTHER" id="PTHR15854:SF4">
    <property type="entry name" value="PEROXYNITRITE ISOMERASE THAP4"/>
    <property type="match status" value="1"/>
</dbReference>
<protein>
    <recommendedName>
        <fullName evidence="1">Ferric nitrobindin-like protein</fullName>
    </recommendedName>
</protein>
<dbReference type="AlphaFoldDB" id="A0A430I1T0"/>
<evidence type="ECO:0000313" key="3">
    <source>
        <dbReference type="EMBL" id="RSZ66034.1"/>
    </source>
</evidence>
<gene>
    <name evidence="3" type="ORF">EAH68_00275</name>
</gene>
<dbReference type="PANTHER" id="PTHR15854">
    <property type="entry name" value="THAP4 PROTEIN"/>
    <property type="match status" value="1"/>
</dbReference>
<keyword evidence="4" id="KW-1185">Reference proteome</keyword>
<dbReference type="Proteomes" id="UP000274907">
    <property type="component" value="Unassembled WGS sequence"/>
</dbReference>
<dbReference type="InterPro" id="IPR012674">
    <property type="entry name" value="Calycin"/>
</dbReference>
<sequence length="160" mass="18192">MDLHPNLQPYAFLLGTWKGEGRGFYPTIDDFHFTETLSFSTIPGKPFFRYEQKTMGPDGPMHTELGFLRPTGEGRLEFILAQPMGQTELLTGHAREEEYFLVLDFAESTIVNSGSAKKVDTTMRSYTFNGDRTSLIARFYMGAVRQPLQEHLVSELTKVE</sequence>
<comment type="caution">
    <text evidence="3">The sequence shown here is derived from an EMBL/GenBank/DDBJ whole genome shotgun (WGS) entry which is preliminary data.</text>
</comment>
<dbReference type="Pfam" id="PF08768">
    <property type="entry name" value="THAP4_heme-bd"/>
    <property type="match status" value="1"/>
</dbReference>
<dbReference type="CDD" id="cd07828">
    <property type="entry name" value="lipocalin_heme-bd-THAP4-like"/>
    <property type="match status" value="1"/>
</dbReference>
<dbReference type="OrthoDB" id="4804006at2"/>
<organism evidence="3 4">
    <name type="scientific">Corynebacterium hylobatis</name>
    <dbReference type="NCBI Taxonomy" id="1859290"/>
    <lineage>
        <taxon>Bacteria</taxon>
        <taxon>Bacillati</taxon>
        <taxon>Actinomycetota</taxon>
        <taxon>Actinomycetes</taxon>
        <taxon>Mycobacteriales</taxon>
        <taxon>Corynebacteriaceae</taxon>
        <taxon>Corynebacterium</taxon>
    </lineage>
</organism>
<dbReference type="Gene3D" id="2.40.128.20">
    <property type="match status" value="1"/>
</dbReference>
<feature type="domain" description="THAP4-like heme-binding" evidence="2">
    <location>
        <begin position="6"/>
        <end position="158"/>
    </location>
</feature>
<name>A0A430I1T0_9CORY</name>